<keyword evidence="3" id="KW-1185">Reference proteome</keyword>
<evidence type="ECO:0000313" key="2">
    <source>
        <dbReference type="EMBL" id="VDO45096.1"/>
    </source>
</evidence>
<accession>A0A183HEU5</accession>
<dbReference type="AlphaFoldDB" id="A0A183HEU5"/>
<reference evidence="4" key="1">
    <citation type="submission" date="2016-06" db="UniProtKB">
        <authorList>
            <consortium name="WormBaseParasite"/>
        </authorList>
    </citation>
    <scope>IDENTIFICATION</scope>
</reference>
<sequence length="155" mass="17542">MLFQILTYYISQLPCVVETCKVEKRELNSLIKNLQEEVHAKDASIKILRENLSAMRLAIREFSCFIASNYPGTTIATTAQTWEKRWKTEDEEGLWNSSASSSKKPSAICRDLSQIKPNTSSIANISTANSLQSEKAHFVSPQQNNIFHEFARKNG</sequence>
<evidence type="ECO:0000313" key="4">
    <source>
        <dbReference type="WBParaSite" id="OFLC_0000600601-mRNA-1"/>
    </source>
</evidence>
<name>A0A183HEU5_9BILA</name>
<dbReference type="WBParaSite" id="OFLC_0000600601-mRNA-1">
    <property type="protein sequence ID" value="OFLC_0000600601-mRNA-1"/>
    <property type="gene ID" value="OFLC_0000600601"/>
</dbReference>
<feature type="coiled-coil region" evidence="1">
    <location>
        <begin position="17"/>
        <end position="51"/>
    </location>
</feature>
<evidence type="ECO:0000256" key="1">
    <source>
        <dbReference type="SAM" id="Coils"/>
    </source>
</evidence>
<dbReference type="EMBL" id="UZAJ01005471">
    <property type="protein sequence ID" value="VDO45096.1"/>
    <property type="molecule type" value="Genomic_DNA"/>
</dbReference>
<reference evidence="2 3" key="2">
    <citation type="submission" date="2018-11" db="EMBL/GenBank/DDBJ databases">
        <authorList>
            <consortium name="Pathogen Informatics"/>
        </authorList>
    </citation>
    <scope>NUCLEOTIDE SEQUENCE [LARGE SCALE GENOMIC DNA]</scope>
</reference>
<proteinExistence type="predicted"/>
<gene>
    <name evidence="2" type="ORF">OFLC_LOCUS6005</name>
</gene>
<evidence type="ECO:0000313" key="3">
    <source>
        <dbReference type="Proteomes" id="UP000267606"/>
    </source>
</evidence>
<protein>
    <submittedName>
        <fullName evidence="4">Centrosomal protein kizuna</fullName>
    </submittedName>
</protein>
<organism evidence="4">
    <name type="scientific">Onchocerca flexuosa</name>
    <dbReference type="NCBI Taxonomy" id="387005"/>
    <lineage>
        <taxon>Eukaryota</taxon>
        <taxon>Metazoa</taxon>
        <taxon>Ecdysozoa</taxon>
        <taxon>Nematoda</taxon>
        <taxon>Chromadorea</taxon>
        <taxon>Rhabditida</taxon>
        <taxon>Spirurina</taxon>
        <taxon>Spiruromorpha</taxon>
        <taxon>Filarioidea</taxon>
        <taxon>Onchocercidae</taxon>
        <taxon>Onchocerca</taxon>
    </lineage>
</organism>
<keyword evidence="1" id="KW-0175">Coiled coil</keyword>
<dbReference type="Proteomes" id="UP000267606">
    <property type="component" value="Unassembled WGS sequence"/>
</dbReference>